<dbReference type="EMBL" id="SRLO01000113">
    <property type="protein sequence ID" value="TNN74479.1"/>
    <property type="molecule type" value="Genomic_DNA"/>
</dbReference>
<feature type="compositionally biased region" description="Polar residues" evidence="1">
    <location>
        <begin position="61"/>
        <end position="71"/>
    </location>
</feature>
<dbReference type="AlphaFoldDB" id="A0A4Z2I8S5"/>
<comment type="caution">
    <text evidence="2">The sequence shown here is derived from an EMBL/GenBank/DDBJ whole genome shotgun (WGS) entry which is preliminary data.</text>
</comment>
<evidence type="ECO:0000313" key="2">
    <source>
        <dbReference type="EMBL" id="TNN74479.1"/>
    </source>
</evidence>
<organism evidence="2 3">
    <name type="scientific">Liparis tanakae</name>
    <name type="common">Tanaka's snailfish</name>
    <dbReference type="NCBI Taxonomy" id="230148"/>
    <lineage>
        <taxon>Eukaryota</taxon>
        <taxon>Metazoa</taxon>
        <taxon>Chordata</taxon>
        <taxon>Craniata</taxon>
        <taxon>Vertebrata</taxon>
        <taxon>Euteleostomi</taxon>
        <taxon>Actinopterygii</taxon>
        <taxon>Neopterygii</taxon>
        <taxon>Teleostei</taxon>
        <taxon>Neoteleostei</taxon>
        <taxon>Acanthomorphata</taxon>
        <taxon>Eupercaria</taxon>
        <taxon>Perciformes</taxon>
        <taxon>Cottioidei</taxon>
        <taxon>Cottales</taxon>
        <taxon>Liparidae</taxon>
        <taxon>Liparis</taxon>
    </lineage>
</organism>
<accession>A0A4Z2I8S5</accession>
<feature type="compositionally biased region" description="Basic and acidic residues" evidence="1">
    <location>
        <begin position="72"/>
        <end position="96"/>
    </location>
</feature>
<sequence length="96" mass="10602">MLITLNAASSRGGTSLNGNSSPLMRVEGLRLPEVFGRCAASQDAHLLLHAHAQTLHHLRTQDANQTRIASQQRREGRFNDEEEGQQDRAGDTRLVD</sequence>
<evidence type="ECO:0000256" key="1">
    <source>
        <dbReference type="SAM" id="MobiDB-lite"/>
    </source>
</evidence>
<reference evidence="2 3" key="1">
    <citation type="submission" date="2019-03" db="EMBL/GenBank/DDBJ databases">
        <title>First draft genome of Liparis tanakae, snailfish: a comprehensive survey of snailfish specific genes.</title>
        <authorList>
            <person name="Kim W."/>
            <person name="Song I."/>
            <person name="Jeong J.-H."/>
            <person name="Kim D."/>
            <person name="Kim S."/>
            <person name="Ryu S."/>
            <person name="Song J.Y."/>
            <person name="Lee S.K."/>
        </authorList>
    </citation>
    <scope>NUCLEOTIDE SEQUENCE [LARGE SCALE GENOMIC DNA]</scope>
    <source>
        <tissue evidence="2">Muscle</tissue>
    </source>
</reference>
<feature type="region of interest" description="Disordered" evidence="1">
    <location>
        <begin position="1"/>
        <end position="23"/>
    </location>
</feature>
<keyword evidence="3" id="KW-1185">Reference proteome</keyword>
<proteinExistence type="predicted"/>
<feature type="region of interest" description="Disordered" evidence="1">
    <location>
        <begin position="58"/>
        <end position="96"/>
    </location>
</feature>
<name>A0A4Z2I8S5_9TELE</name>
<evidence type="ECO:0000313" key="3">
    <source>
        <dbReference type="Proteomes" id="UP000314294"/>
    </source>
</evidence>
<feature type="compositionally biased region" description="Polar residues" evidence="1">
    <location>
        <begin position="1"/>
        <end position="22"/>
    </location>
</feature>
<protein>
    <submittedName>
        <fullName evidence="2">Uncharacterized protein</fullName>
    </submittedName>
</protein>
<dbReference type="Proteomes" id="UP000314294">
    <property type="component" value="Unassembled WGS sequence"/>
</dbReference>
<gene>
    <name evidence="2" type="ORF">EYF80_015259</name>
</gene>